<keyword evidence="3 8" id="KW-0547">Nucleotide-binding</keyword>
<dbReference type="GO" id="GO:0005524">
    <property type="term" value="F:ATP binding"/>
    <property type="evidence" value="ECO:0007669"/>
    <property type="project" value="UniProtKB-UniRule"/>
</dbReference>
<evidence type="ECO:0000256" key="7">
    <source>
        <dbReference type="ARBA" id="ARBA00048478"/>
    </source>
</evidence>
<dbReference type="Pfam" id="PF02224">
    <property type="entry name" value="Cytidylate_kin"/>
    <property type="match status" value="1"/>
</dbReference>
<evidence type="ECO:0000313" key="10">
    <source>
        <dbReference type="EMBL" id="CAB1275873.1"/>
    </source>
</evidence>
<sequence length="226" mass="25197">MDRNIPVITIDGPSGSGKGTLAQKLAIYLNWNYLDSGALYRILALVANKREISLSDEEKLSSLIEELDIQFFLSTLGLKIIWDKLDISQEIRSEGNAAIASRLATLPVVRQSLLGKQRDFRKLPGLVTDGRDMGTIVFPDAVFKFFLTASPKQRALRRYNQLKEKGISANLTTIEKEVVERDKRDCNRSVSPLRKAENAAIIDSTAMSIDGVFQQVLLEVQKNLSS</sequence>
<feature type="binding site" evidence="8">
    <location>
        <begin position="12"/>
        <end position="20"/>
    </location>
    <ligand>
        <name>ATP</name>
        <dbReference type="ChEBI" id="CHEBI:30616"/>
    </ligand>
</feature>
<comment type="subcellular location">
    <subcellularLocation>
        <location evidence="8">Cytoplasm</location>
    </subcellularLocation>
</comment>
<comment type="similarity">
    <text evidence="1 8">Belongs to the cytidylate kinase family. Type 1 subfamily.</text>
</comment>
<dbReference type="HAMAP" id="MF_00238">
    <property type="entry name" value="Cytidyl_kinase_type1"/>
    <property type="match status" value="1"/>
</dbReference>
<dbReference type="GO" id="GO:0006220">
    <property type="term" value="P:pyrimidine nucleotide metabolic process"/>
    <property type="evidence" value="ECO:0007669"/>
    <property type="project" value="UniProtKB-UniRule"/>
</dbReference>
<name>A0A7G1QAA2_9GAMM</name>
<comment type="catalytic activity">
    <reaction evidence="6 8">
        <text>dCMP + ATP = dCDP + ADP</text>
        <dbReference type="Rhea" id="RHEA:25094"/>
        <dbReference type="ChEBI" id="CHEBI:30616"/>
        <dbReference type="ChEBI" id="CHEBI:57566"/>
        <dbReference type="ChEBI" id="CHEBI:58593"/>
        <dbReference type="ChEBI" id="CHEBI:456216"/>
        <dbReference type="EC" id="2.7.4.25"/>
    </reaction>
</comment>
<comment type="catalytic activity">
    <reaction evidence="7 8">
        <text>CMP + ATP = CDP + ADP</text>
        <dbReference type="Rhea" id="RHEA:11600"/>
        <dbReference type="ChEBI" id="CHEBI:30616"/>
        <dbReference type="ChEBI" id="CHEBI:58069"/>
        <dbReference type="ChEBI" id="CHEBI:60377"/>
        <dbReference type="ChEBI" id="CHEBI:456216"/>
        <dbReference type="EC" id="2.7.4.25"/>
    </reaction>
</comment>
<dbReference type="GO" id="GO:0005829">
    <property type="term" value="C:cytosol"/>
    <property type="evidence" value="ECO:0007669"/>
    <property type="project" value="TreeGrafter"/>
</dbReference>
<dbReference type="PANTHER" id="PTHR21299">
    <property type="entry name" value="CYTIDYLATE KINASE/PANTOATE-BETA-ALANINE LIGASE"/>
    <property type="match status" value="1"/>
</dbReference>
<dbReference type="AlphaFoldDB" id="A0A7G1QAA2"/>
<evidence type="ECO:0000256" key="6">
    <source>
        <dbReference type="ARBA" id="ARBA00047615"/>
    </source>
</evidence>
<evidence type="ECO:0000256" key="1">
    <source>
        <dbReference type="ARBA" id="ARBA00009427"/>
    </source>
</evidence>
<keyword evidence="11" id="KW-1185">Reference proteome</keyword>
<feature type="domain" description="Cytidylate kinase" evidence="9">
    <location>
        <begin position="8"/>
        <end position="221"/>
    </location>
</feature>
<evidence type="ECO:0000313" key="11">
    <source>
        <dbReference type="Proteomes" id="UP000516072"/>
    </source>
</evidence>
<keyword evidence="4 8" id="KW-0418">Kinase</keyword>
<dbReference type="GO" id="GO:0036431">
    <property type="term" value="F:dCMP kinase activity"/>
    <property type="evidence" value="ECO:0007669"/>
    <property type="project" value="InterPro"/>
</dbReference>
<reference evidence="10 11" key="1">
    <citation type="submission" date="2020-03" db="EMBL/GenBank/DDBJ databases">
        <authorList>
            <person name="Picone N."/>
        </authorList>
    </citation>
    <scope>NUCLEOTIDE SEQUENCE [LARGE SCALE GENOMIC DNA]</scope>
    <source>
        <strain evidence="10">NSCAC1</strain>
    </source>
</reference>
<evidence type="ECO:0000256" key="8">
    <source>
        <dbReference type="HAMAP-Rule" id="MF_00238"/>
    </source>
</evidence>
<organism evidence="10 11">
    <name type="scientific">Candidatus Nitrosacidococcus tergens</name>
    <dbReference type="NCBI Taxonomy" id="553981"/>
    <lineage>
        <taxon>Bacteria</taxon>
        <taxon>Pseudomonadati</taxon>
        <taxon>Pseudomonadota</taxon>
        <taxon>Gammaproteobacteria</taxon>
        <taxon>Chromatiales</taxon>
        <taxon>Chromatiaceae</taxon>
        <taxon>Candidatus Nitrosacidococcus</taxon>
    </lineage>
</organism>
<evidence type="ECO:0000259" key="9">
    <source>
        <dbReference type="Pfam" id="PF02224"/>
    </source>
</evidence>
<dbReference type="Proteomes" id="UP000516072">
    <property type="component" value="Chromosome"/>
</dbReference>
<keyword evidence="2 8" id="KW-0808">Transferase</keyword>
<dbReference type="RefSeq" id="WP_197745179.1">
    <property type="nucleotide sequence ID" value="NZ_LR778175.1"/>
</dbReference>
<gene>
    <name evidence="8 10" type="primary">cmk</name>
    <name evidence="10" type="ORF">NSCAC_0885</name>
</gene>
<dbReference type="KEGG" id="ntg:NSCAC_0885"/>
<evidence type="ECO:0000256" key="4">
    <source>
        <dbReference type="ARBA" id="ARBA00022777"/>
    </source>
</evidence>
<keyword evidence="5 8" id="KW-0067">ATP-binding</keyword>
<dbReference type="InterPro" id="IPR027417">
    <property type="entry name" value="P-loop_NTPase"/>
</dbReference>
<accession>A0A7G1QAA2</accession>
<evidence type="ECO:0000256" key="5">
    <source>
        <dbReference type="ARBA" id="ARBA00022840"/>
    </source>
</evidence>
<dbReference type="PANTHER" id="PTHR21299:SF2">
    <property type="entry name" value="CYTIDYLATE KINASE"/>
    <property type="match status" value="1"/>
</dbReference>
<dbReference type="EMBL" id="LR778175">
    <property type="protein sequence ID" value="CAB1275873.1"/>
    <property type="molecule type" value="Genomic_DNA"/>
</dbReference>
<dbReference type="NCBIfam" id="TIGR00017">
    <property type="entry name" value="cmk"/>
    <property type="match status" value="1"/>
</dbReference>
<dbReference type="SUPFAM" id="SSF52540">
    <property type="entry name" value="P-loop containing nucleoside triphosphate hydrolases"/>
    <property type="match status" value="1"/>
</dbReference>
<dbReference type="Gene3D" id="3.40.50.300">
    <property type="entry name" value="P-loop containing nucleotide triphosphate hydrolases"/>
    <property type="match status" value="1"/>
</dbReference>
<dbReference type="CDD" id="cd02020">
    <property type="entry name" value="CMPK"/>
    <property type="match status" value="1"/>
</dbReference>
<dbReference type="InterPro" id="IPR003136">
    <property type="entry name" value="Cytidylate_kin"/>
</dbReference>
<proteinExistence type="inferred from homology"/>
<dbReference type="InterPro" id="IPR011994">
    <property type="entry name" value="Cytidylate_kinase_dom"/>
</dbReference>
<evidence type="ECO:0000256" key="2">
    <source>
        <dbReference type="ARBA" id="ARBA00022679"/>
    </source>
</evidence>
<dbReference type="GO" id="GO:0015949">
    <property type="term" value="P:nucleobase-containing small molecule interconversion"/>
    <property type="evidence" value="ECO:0007669"/>
    <property type="project" value="TreeGrafter"/>
</dbReference>
<keyword evidence="8" id="KW-0963">Cytoplasm</keyword>
<dbReference type="EC" id="2.7.4.25" evidence="8"/>
<evidence type="ECO:0000256" key="3">
    <source>
        <dbReference type="ARBA" id="ARBA00022741"/>
    </source>
</evidence>
<protein>
    <recommendedName>
        <fullName evidence="8">Cytidylate kinase</fullName>
        <shortName evidence="8">CK</shortName>
        <ecNumber evidence="8">2.7.4.25</ecNumber>
    </recommendedName>
    <alternativeName>
        <fullName evidence="8">Cytidine monophosphate kinase</fullName>
        <shortName evidence="8">CMP kinase</shortName>
    </alternativeName>
</protein>